<proteinExistence type="inferred from homology"/>
<dbReference type="PROSITE" id="PS51273">
    <property type="entry name" value="GATASE_TYPE_1"/>
    <property type="match status" value="1"/>
</dbReference>
<dbReference type="Pfam" id="PF07685">
    <property type="entry name" value="GATase_3"/>
    <property type="match status" value="1"/>
</dbReference>
<dbReference type="InterPro" id="IPR002586">
    <property type="entry name" value="CobQ/CobB/MinD/ParA_Nub-bd_dom"/>
</dbReference>
<evidence type="ECO:0000313" key="8">
    <source>
        <dbReference type="Proteomes" id="UP000060487"/>
    </source>
</evidence>
<evidence type="ECO:0000256" key="4">
    <source>
        <dbReference type="HAMAP-Rule" id="MF_00028"/>
    </source>
</evidence>
<dbReference type="InterPro" id="IPR027417">
    <property type="entry name" value="P-loop_NTPase"/>
</dbReference>
<dbReference type="SUPFAM" id="SSF52317">
    <property type="entry name" value="Class I glutamine amidotransferase-like"/>
    <property type="match status" value="1"/>
</dbReference>
<evidence type="ECO:0000313" key="7">
    <source>
        <dbReference type="EMBL" id="KWT81202.1"/>
    </source>
</evidence>
<dbReference type="Gene3D" id="3.40.50.300">
    <property type="entry name" value="P-loop containing nucleotide triphosphate hydrolases"/>
    <property type="match status" value="1"/>
</dbReference>
<protein>
    <recommendedName>
        <fullName evidence="4">Cobyric acid synthase</fullName>
    </recommendedName>
</protein>
<dbReference type="InterPro" id="IPR033949">
    <property type="entry name" value="CobQ_GATase1"/>
</dbReference>
<dbReference type="NCBIfam" id="NF001989">
    <property type="entry name" value="PRK00784.1"/>
    <property type="match status" value="1"/>
</dbReference>
<accession>A0ABR5SCL9</accession>
<organism evidence="7 8">
    <name type="scientific">Candidatus Magnetominusculus xianensis</name>
    <dbReference type="NCBI Taxonomy" id="1748249"/>
    <lineage>
        <taxon>Bacteria</taxon>
        <taxon>Pseudomonadati</taxon>
        <taxon>Nitrospirota</taxon>
        <taxon>Nitrospiria</taxon>
        <taxon>Nitrospirales</taxon>
        <taxon>Nitrospiraceae</taxon>
        <taxon>Candidatus Magnetominusculus</taxon>
    </lineage>
</organism>
<evidence type="ECO:0000259" key="6">
    <source>
        <dbReference type="Pfam" id="PF07685"/>
    </source>
</evidence>
<dbReference type="PANTHER" id="PTHR21343:SF1">
    <property type="entry name" value="COBYRIC ACID SYNTHASE"/>
    <property type="match status" value="1"/>
</dbReference>
<evidence type="ECO:0000256" key="3">
    <source>
        <dbReference type="ARBA" id="ARBA00022962"/>
    </source>
</evidence>
<dbReference type="Gene3D" id="3.40.50.880">
    <property type="match status" value="1"/>
</dbReference>
<feature type="domain" description="CobB/CobQ-like glutamine amidotransferase" evidence="6">
    <location>
        <begin position="255"/>
        <end position="442"/>
    </location>
</feature>
<dbReference type="InterPro" id="IPR011698">
    <property type="entry name" value="GATase_3"/>
</dbReference>
<dbReference type="HAMAP" id="MF_00028">
    <property type="entry name" value="CobQ"/>
    <property type="match status" value="1"/>
</dbReference>
<dbReference type="CDD" id="cd01750">
    <property type="entry name" value="GATase1_CobQ"/>
    <property type="match status" value="1"/>
</dbReference>
<keyword evidence="3 4" id="KW-0315">Glutamine amidotransferase</keyword>
<dbReference type="InterPro" id="IPR029062">
    <property type="entry name" value="Class_I_gatase-like"/>
</dbReference>
<dbReference type="PANTHER" id="PTHR21343">
    <property type="entry name" value="DETHIOBIOTIN SYNTHETASE"/>
    <property type="match status" value="1"/>
</dbReference>
<dbReference type="EMBL" id="LNQR01000100">
    <property type="protein sequence ID" value="KWT81202.1"/>
    <property type="molecule type" value="Genomic_DNA"/>
</dbReference>
<dbReference type="PROSITE" id="PS51274">
    <property type="entry name" value="GATASE_COBBQ"/>
    <property type="match status" value="1"/>
</dbReference>
<comment type="caution">
    <text evidence="7">The sequence shown here is derived from an EMBL/GenBank/DDBJ whole genome shotgun (WGS) entry which is preliminary data.</text>
</comment>
<dbReference type="NCBIfam" id="TIGR00313">
    <property type="entry name" value="cobQ"/>
    <property type="match status" value="1"/>
</dbReference>
<dbReference type="InterPro" id="IPR004459">
    <property type="entry name" value="CobQ_synth"/>
</dbReference>
<dbReference type="CDD" id="cd05389">
    <property type="entry name" value="CobQ_N"/>
    <property type="match status" value="1"/>
</dbReference>
<keyword evidence="8" id="KW-1185">Reference proteome</keyword>
<feature type="domain" description="CobQ/CobB/MinD/ParA nucleotide binding" evidence="5">
    <location>
        <begin position="5"/>
        <end position="231"/>
    </location>
</feature>
<comment type="function">
    <text evidence="4">Catalyzes amidations at positions B, D, E, and G on adenosylcobyrinic A,C-diamide. NH(2) groups are provided by glutamine, and one molecule of ATP is hydrogenolyzed for each amidation.</text>
</comment>
<evidence type="ECO:0000256" key="2">
    <source>
        <dbReference type="ARBA" id="ARBA00022573"/>
    </source>
</evidence>
<gene>
    <name evidence="4 7" type="primary">cobQ</name>
    <name evidence="7" type="ORF">ASN18_2626</name>
</gene>
<dbReference type="Proteomes" id="UP000060487">
    <property type="component" value="Unassembled WGS sequence"/>
</dbReference>
<comment type="pathway">
    <text evidence="1 4">Cofactor biosynthesis; adenosylcobalamin biosynthesis.</text>
</comment>
<comment type="similarity">
    <text evidence="4">Belongs to the CobB/CobQ family. CobQ subfamily.</text>
</comment>
<feature type="active site" description="Nucleophile" evidence="4">
    <location>
        <position position="334"/>
    </location>
</feature>
<feature type="active site" evidence="4">
    <location>
        <position position="435"/>
    </location>
</feature>
<reference evidence="7 8" key="1">
    <citation type="submission" date="2015-11" db="EMBL/GenBank/DDBJ databases">
        <authorList>
            <person name="Lin W."/>
        </authorList>
    </citation>
    <scope>NUCLEOTIDE SEQUENCE [LARGE SCALE GENOMIC DNA]</scope>
    <source>
        <strain evidence="7 8">HCH-1</strain>
    </source>
</reference>
<dbReference type="Pfam" id="PF01656">
    <property type="entry name" value="CbiA"/>
    <property type="match status" value="1"/>
</dbReference>
<name>A0ABR5SCL9_9BACT</name>
<evidence type="ECO:0000256" key="1">
    <source>
        <dbReference type="ARBA" id="ARBA00004953"/>
    </source>
</evidence>
<evidence type="ECO:0000259" key="5">
    <source>
        <dbReference type="Pfam" id="PF01656"/>
    </source>
</evidence>
<dbReference type="InterPro" id="IPR047045">
    <property type="entry name" value="CobQ_N"/>
</dbReference>
<keyword evidence="2 4" id="KW-0169">Cobalamin biosynthesis</keyword>
<dbReference type="SUPFAM" id="SSF52540">
    <property type="entry name" value="P-loop containing nucleoside triphosphate hydrolases"/>
    <property type="match status" value="1"/>
</dbReference>
<dbReference type="RefSeq" id="WP_085053247.1">
    <property type="nucleotide sequence ID" value="NZ_LNQR01000100.1"/>
</dbReference>
<sequence length="497" mass="53725">MPKSIMIQGTGSGVGKSLIAAGLCRIFAKDLGLRVAPFKAQNMALNSFVTADGGEIGTAQALQAEAAGAAPSVYMNPILLKAAGESGSQVIVLGKVTKTMQASEFYAKKEQFWNTVTHAWDELSAAYEFIVIEGAGSPAEINLMDREIVNMAVARHTGSPVILVGDIDRGGVFASLFGTTALLNYEDSRRIKAFIINKFRGDINILLPGNKQIEDRTGIPVIGVLPYVTNMGLPEEDGLVLESRSSAVSTNASIKITVLRLKYISNFTDFQPFTYEPNVELVISRRPEDIFNTDLIIIPGSKNTIADLMILKDSGLDELIKKAVKKGIPLIGLCGGYQMLGRTIEDPLRVESAEAKVTGLCLLDTTTVFNETKTTRQIVAGTAGQIPYINNSHSALRGYEIHMGQTTEADSPAFTISGQYPDGAVKDGVWGTYIHGIFDNDALRRDLINGLRQRKGLPPVEYAPVSYAAEKDAAIDRLAQLLRTNLNMDFIYSLAGL</sequence>